<dbReference type="AlphaFoldDB" id="A0A699KPW5"/>
<gene>
    <name evidence="1" type="ORF">Tci_672524</name>
</gene>
<accession>A0A699KPW5</accession>
<dbReference type="EMBL" id="BKCJ010531896">
    <property type="protein sequence ID" value="GFB00553.1"/>
    <property type="molecule type" value="Genomic_DNA"/>
</dbReference>
<organism evidence="1">
    <name type="scientific">Tanacetum cinerariifolium</name>
    <name type="common">Dalmatian daisy</name>
    <name type="synonym">Chrysanthemum cinerariifolium</name>
    <dbReference type="NCBI Taxonomy" id="118510"/>
    <lineage>
        <taxon>Eukaryota</taxon>
        <taxon>Viridiplantae</taxon>
        <taxon>Streptophyta</taxon>
        <taxon>Embryophyta</taxon>
        <taxon>Tracheophyta</taxon>
        <taxon>Spermatophyta</taxon>
        <taxon>Magnoliopsida</taxon>
        <taxon>eudicotyledons</taxon>
        <taxon>Gunneridae</taxon>
        <taxon>Pentapetalae</taxon>
        <taxon>asterids</taxon>
        <taxon>campanulids</taxon>
        <taxon>Asterales</taxon>
        <taxon>Asteraceae</taxon>
        <taxon>Asteroideae</taxon>
        <taxon>Anthemideae</taxon>
        <taxon>Anthemidinae</taxon>
        <taxon>Tanacetum</taxon>
    </lineage>
</organism>
<feature type="non-terminal residue" evidence="1">
    <location>
        <position position="205"/>
    </location>
</feature>
<reference evidence="1" key="1">
    <citation type="journal article" date="2019" name="Sci. Rep.">
        <title>Draft genome of Tanacetum cinerariifolium, the natural source of mosquito coil.</title>
        <authorList>
            <person name="Yamashiro T."/>
            <person name="Shiraishi A."/>
            <person name="Satake H."/>
            <person name="Nakayama K."/>
        </authorList>
    </citation>
    <scope>NUCLEOTIDE SEQUENCE</scope>
</reference>
<proteinExistence type="predicted"/>
<sequence>MANLLEDIQYSGFDTRPLMLDMTDFVSWQQRIRLYCLGKENGVNILKSIDEGPFRMGTLRETLTEEIEGAPHLGPERPRVYSDLTPEEKERVVIQNVQGRQNKGQRNNARGAGATSYGEAQNKVGYANPEYFKNKMLLMQAQENGVALDEEQLLFIAGGQDNDVDEDVDEQPAPTAQTMFMVNLSSADPVYDEAGPSYNSGILSE</sequence>
<name>A0A699KPW5_TANCI</name>
<evidence type="ECO:0000313" key="1">
    <source>
        <dbReference type="EMBL" id="GFB00553.1"/>
    </source>
</evidence>
<comment type="caution">
    <text evidence="1">The sequence shown here is derived from an EMBL/GenBank/DDBJ whole genome shotgun (WGS) entry which is preliminary data.</text>
</comment>
<protein>
    <submittedName>
        <fullName evidence="1">Integrase, catalytic region, zinc finger, CCHC-type, peptidase aspartic, catalytic</fullName>
    </submittedName>
</protein>